<name>A0ABW2KPC6_9ACTN</name>
<reference evidence="3" key="1">
    <citation type="journal article" date="2019" name="Int. J. Syst. Evol. Microbiol.">
        <title>The Global Catalogue of Microorganisms (GCM) 10K type strain sequencing project: providing services to taxonomists for standard genome sequencing and annotation.</title>
        <authorList>
            <consortium name="The Broad Institute Genomics Platform"/>
            <consortium name="The Broad Institute Genome Sequencing Center for Infectious Disease"/>
            <person name="Wu L."/>
            <person name="Ma J."/>
        </authorList>
    </citation>
    <scope>NUCLEOTIDE SEQUENCE [LARGE SCALE GENOMIC DNA]</scope>
    <source>
        <strain evidence="3">CGMCC 4.7382</strain>
    </source>
</reference>
<dbReference type="RefSeq" id="WP_379873928.1">
    <property type="nucleotide sequence ID" value="NZ_JBHTBH010000017.1"/>
</dbReference>
<feature type="compositionally biased region" description="Basic and acidic residues" evidence="1">
    <location>
        <begin position="56"/>
        <end position="69"/>
    </location>
</feature>
<evidence type="ECO:0000256" key="1">
    <source>
        <dbReference type="SAM" id="MobiDB-lite"/>
    </source>
</evidence>
<accession>A0ABW2KPC6</accession>
<feature type="compositionally biased region" description="Low complexity" evidence="1">
    <location>
        <begin position="121"/>
        <end position="130"/>
    </location>
</feature>
<sequence length="144" mass="14660">MPAGGSTTLVSANSGPDLDAAFAAPVSFEATQVKRGGGDRGGNNRDGNDNNNGNNRDNDGNGNNRDRDGFGVPGFGRGGNGFSAEFGLGNMLSSLMEIPKNIVDSAKGGVLGWVMESFQSSGSSLESGYGVQSAGPTAGRRSRR</sequence>
<proteinExistence type="predicted"/>
<feature type="compositionally biased region" description="Basic and acidic residues" evidence="1">
    <location>
        <begin position="36"/>
        <end position="48"/>
    </location>
</feature>
<dbReference type="EMBL" id="JBHTBH010000017">
    <property type="protein sequence ID" value="MFC7331223.1"/>
    <property type="molecule type" value="Genomic_DNA"/>
</dbReference>
<protein>
    <submittedName>
        <fullName evidence="2">Uncharacterized protein</fullName>
    </submittedName>
</protein>
<evidence type="ECO:0000313" key="3">
    <source>
        <dbReference type="Proteomes" id="UP001596540"/>
    </source>
</evidence>
<feature type="region of interest" description="Disordered" evidence="1">
    <location>
        <begin position="121"/>
        <end position="144"/>
    </location>
</feature>
<keyword evidence="3" id="KW-1185">Reference proteome</keyword>
<dbReference type="Proteomes" id="UP001596540">
    <property type="component" value="Unassembled WGS sequence"/>
</dbReference>
<organism evidence="2 3">
    <name type="scientific">Marinactinospora rubrisoli</name>
    <dbReference type="NCBI Taxonomy" id="2715399"/>
    <lineage>
        <taxon>Bacteria</taxon>
        <taxon>Bacillati</taxon>
        <taxon>Actinomycetota</taxon>
        <taxon>Actinomycetes</taxon>
        <taxon>Streptosporangiales</taxon>
        <taxon>Nocardiopsidaceae</taxon>
        <taxon>Marinactinospora</taxon>
    </lineage>
</organism>
<comment type="caution">
    <text evidence="2">The sequence shown here is derived from an EMBL/GenBank/DDBJ whole genome shotgun (WGS) entry which is preliminary data.</text>
</comment>
<feature type="region of interest" description="Disordered" evidence="1">
    <location>
        <begin position="31"/>
        <end position="76"/>
    </location>
</feature>
<gene>
    <name evidence="2" type="ORF">ACFQRF_26130</name>
</gene>
<evidence type="ECO:0000313" key="2">
    <source>
        <dbReference type="EMBL" id="MFC7331223.1"/>
    </source>
</evidence>